<dbReference type="GO" id="GO:0009029">
    <property type="term" value="F:lipid-A 4'-kinase activity"/>
    <property type="evidence" value="ECO:0007669"/>
    <property type="project" value="UniProtKB-UniRule"/>
</dbReference>
<keyword evidence="5 13" id="KW-0444">Lipid biosynthesis</keyword>
<dbReference type="PANTHER" id="PTHR42724">
    <property type="entry name" value="TETRAACYLDISACCHARIDE 4'-KINASE"/>
    <property type="match status" value="1"/>
</dbReference>
<comment type="similarity">
    <text evidence="13">Belongs to the LpxK family.</text>
</comment>
<evidence type="ECO:0000256" key="8">
    <source>
        <dbReference type="ARBA" id="ARBA00022741"/>
    </source>
</evidence>
<evidence type="ECO:0000256" key="5">
    <source>
        <dbReference type="ARBA" id="ARBA00022516"/>
    </source>
</evidence>
<proteinExistence type="inferred from homology"/>
<dbReference type="NCBIfam" id="TIGR00682">
    <property type="entry name" value="lpxK"/>
    <property type="match status" value="1"/>
</dbReference>
<feature type="binding site" evidence="13">
    <location>
        <begin position="47"/>
        <end position="54"/>
    </location>
    <ligand>
        <name>ATP</name>
        <dbReference type="ChEBI" id="CHEBI:30616"/>
    </ligand>
</feature>
<evidence type="ECO:0000256" key="1">
    <source>
        <dbReference type="ARBA" id="ARBA00002274"/>
    </source>
</evidence>
<gene>
    <name evidence="13" type="primary">lpxK</name>
    <name evidence="14" type="ORF">JCM19296_2124</name>
</gene>
<evidence type="ECO:0000256" key="13">
    <source>
        <dbReference type="HAMAP-Rule" id="MF_00409"/>
    </source>
</evidence>
<evidence type="ECO:0000256" key="9">
    <source>
        <dbReference type="ARBA" id="ARBA00022777"/>
    </source>
</evidence>
<dbReference type="InterPro" id="IPR003758">
    <property type="entry name" value="LpxK"/>
</dbReference>
<dbReference type="HAMAP" id="MF_00409">
    <property type="entry name" value="LpxK"/>
    <property type="match status" value="1"/>
</dbReference>
<organism evidence="14 15">
    <name type="scientific">Nonlabens ulvanivorans</name>
    <name type="common">Persicivirga ulvanivorans</name>
    <dbReference type="NCBI Taxonomy" id="906888"/>
    <lineage>
        <taxon>Bacteria</taxon>
        <taxon>Pseudomonadati</taxon>
        <taxon>Bacteroidota</taxon>
        <taxon>Flavobacteriia</taxon>
        <taxon>Flavobacteriales</taxon>
        <taxon>Flavobacteriaceae</taxon>
        <taxon>Nonlabens</taxon>
    </lineage>
</organism>
<dbReference type="AlphaFoldDB" id="A0A081DC81"/>
<evidence type="ECO:0000313" key="15">
    <source>
        <dbReference type="Proteomes" id="UP000028980"/>
    </source>
</evidence>
<sequence>MQSLRNLLFPFSILYDGITRARNWAFDNGYLTQETFDIPVIAVGNLSTGGTGKTPMIEWLIEHFKGNRIAVLSRGYGRETKGYIEIENHHTAAQVGDEPLQIKLKYNDAIVSAVCEKRVDGIRELLKNHSIDIILLDDAFQHRYVKASHYILLTSYDRLYSNDYLLPAGNLRESRKGANRAHTIVVTKCPENLSQAEMDSMVQQLKPLKNQKVYFSTIEYEKRVSQSNRSILLDELKFDKITAVTGIAKPASFINFLKKQFEVEHLEYGDHHRFRESEIDIIAAQDVVITTEKDYTRLSPWDLPKVYYLPMKIRFLGEEPPQFIVLDN</sequence>
<dbReference type="EC" id="2.7.1.130" evidence="3 13"/>
<evidence type="ECO:0000256" key="12">
    <source>
        <dbReference type="ARBA" id="ARBA00029757"/>
    </source>
</evidence>
<dbReference type="PANTHER" id="PTHR42724:SF1">
    <property type="entry name" value="TETRAACYLDISACCHARIDE 4'-KINASE, MITOCHONDRIAL-RELATED"/>
    <property type="match status" value="1"/>
</dbReference>
<evidence type="ECO:0000256" key="2">
    <source>
        <dbReference type="ARBA" id="ARBA00004870"/>
    </source>
</evidence>
<protein>
    <recommendedName>
        <fullName evidence="4 13">Tetraacyldisaccharide 4'-kinase</fullName>
        <ecNumber evidence="3 13">2.7.1.130</ecNumber>
    </recommendedName>
    <alternativeName>
        <fullName evidence="12 13">Lipid A 4'-kinase</fullName>
    </alternativeName>
</protein>
<dbReference type="Pfam" id="PF02606">
    <property type="entry name" value="LpxK"/>
    <property type="match status" value="1"/>
</dbReference>
<comment type="pathway">
    <text evidence="2 13">Glycolipid biosynthesis; lipid IV(A) biosynthesis; lipid IV(A) from (3R)-3-hydroxytetradecanoyl-[acyl-carrier-protein] and UDP-N-acetyl-alpha-D-glucosamine: step 6/6.</text>
</comment>
<evidence type="ECO:0000313" key="14">
    <source>
        <dbReference type="EMBL" id="GAK76527.1"/>
    </source>
</evidence>
<evidence type="ECO:0000256" key="6">
    <source>
        <dbReference type="ARBA" id="ARBA00022556"/>
    </source>
</evidence>
<reference evidence="14 15" key="1">
    <citation type="journal article" date="2014" name="Genome Announc.">
        <title>Draft Genome Sequences of Marine Flavobacterium Nonlabens Strains NR17, NR24, NR27, NR32, NR33, and Ara13.</title>
        <authorList>
            <person name="Nakanishi M."/>
            <person name="Meirelles P."/>
            <person name="Suzuki R."/>
            <person name="Takatani N."/>
            <person name="Mino S."/>
            <person name="Suda W."/>
            <person name="Oshima K."/>
            <person name="Hattori M."/>
            <person name="Ohkuma M."/>
            <person name="Hosokawa M."/>
            <person name="Miyashita K."/>
            <person name="Thompson F.L."/>
            <person name="Niwa A."/>
            <person name="Sawabe T."/>
            <person name="Sawabe T."/>
        </authorList>
    </citation>
    <scope>NUCLEOTIDE SEQUENCE [LARGE SCALE GENOMIC DNA]</scope>
    <source>
        <strain evidence="15">JCM19296</strain>
    </source>
</reference>
<keyword evidence="6 13" id="KW-0441">Lipid A biosynthesis</keyword>
<evidence type="ECO:0000256" key="7">
    <source>
        <dbReference type="ARBA" id="ARBA00022679"/>
    </source>
</evidence>
<keyword evidence="11 13" id="KW-0443">Lipid metabolism</keyword>
<keyword evidence="8 13" id="KW-0547">Nucleotide-binding</keyword>
<dbReference type="InterPro" id="IPR027417">
    <property type="entry name" value="P-loop_NTPase"/>
</dbReference>
<dbReference type="UniPathway" id="UPA00359">
    <property type="reaction ID" value="UER00482"/>
</dbReference>
<comment type="catalytic activity">
    <reaction evidence="13">
        <text>a lipid A disaccharide + ATP = a lipid IVA + ADP + H(+)</text>
        <dbReference type="Rhea" id="RHEA:67840"/>
        <dbReference type="ChEBI" id="CHEBI:15378"/>
        <dbReference type="ChEBI" id="CHEBI:30616"/>
        <dbReference type="ChEBI" id="CHEBI:176343"/>
        <dbReference type="ChEBI" id="CHEBI:176425"/>
        <dbReference type="ChEBI" id="CHEBI:456216"/>
        <dbReference type="EC" id="2.7.1.130"/>
    </reaction>
</comment>
<dbReference type="GO" id="GO:0009244">
    <property type="term" value="P:lipopolysaccharide core region biosynthetic process"/>
    <property type="evidence" value="ECO:0007669"/>
    <property type="project" value="TreeGrafter"/>
</dbReference>
<dbReference type="GO" id="GO:0005524">
    <property type="term" value="F:ATP binding"/>
    <property type="evidence" value="ECO:0007669"/>
    <property type="project" value="UniProtKB-UniRule"/>
</dbReference>
<comment type="caution">
    <text evidence="14">The sequence shown here is derived from an EMBL/GenBank/DDBJ whole genome shotgun (WGS) entry which is preliminary data.</text>
</comment>
<accession>A0A081DC81</accession>
<evidence type="ECO:0000256" key="4">
    <source>
        <dbReference type="ARBA" id="ARBA00016436"/>
    </source>
</evidence>
<keyword evidence="7 13" id="KW-0808">Transferase</keyword>
<dbReference type="Proteomes" id="UP000028980">
    <property type="component" value="Unassembled WGS sequence"/>
</dbReference>
<evidence type="ECO:0000256" key="11">
    <source>
        <dbReference type="ARBA" id="ARBA00023098"/>
    </source>
</evidence>
<evidence type="ECO:0000256" key="3">
    <source>
        <dbReference type="ARBA" id="ARBA00012071"/>
    </source>
</evidence>
<keyword evidence="9 13" id="KW-0418">Kinase</keyword>
<dbReference type="GO" id="GO:0009245">
    <property type="term" value="P:lipid A biosynthetic process"/>
    <property type="evidence" value="ECO:0007669"/>
    <property type="project" value="UniProtKB-UniRule"/>
</dbReference>
<comment type="function">
    <text evidence="1 13">Transfers the gamma-phosphate of ATP to the 4'-position of a tetraacyldisaccharide 1-phosphate intermediate (termed DS-1-P) to form tetraacyldisaccharide 1,4'-bis-phosphate (lipid IVA).</text>
</comment>
<name>A0A081DC81_NONUL</name>
<dbReference type="EMBL" id="BBLG01000004">
    <property type="protein sequence ID" value="GAK76527.1"/>
    <property type="molecule type" value="Genomic_DNA"/>
</dbReference>
<dbReference type="SUPFAM" id="SSF52540">
    <property type="entry name" value="P-loop containing nucleoside triphosphate hydrolases"/>
    <property type="match status" value="1"/>
</dbReference>
<dbReference type="GO" id="GO:0005886">
    <property type="term" value="C:plasma membrane"/>
    <property type="evidence" value="ECO:0007669"/>
    <property type="project" value="TreeGrafter"/>
</dbReference>
<keyword evidence="10 13" id="KW-0067">ATP-binding</keyword>
<evidence type="ECO:0000256" key="10">
    <source>
        <dbReference type="ARBA" id="ARBA00022840"/>
    </source>
</evidence>